<feature type="compositionally biased region" description="Basic and acidic residues" evidence="5">
    <location>
        <begin position="343"/>
        <end position="355"/>
    </location>
</feature>
<dbReference type="Pfam" id="PF01375">
    <property type="entry name" value="Enterotoxin_a"/>
    <property type="match status" value="1"/>
</dbReference>
<keyword evidence="4" id="KW-1015">Disulfide bond</keyword>
<dbReference type="AlphaFoldDB" id="A0A0B4G4E2"/>
<dbReference type="HOGENOM" id="CLU_312400_0_0_1"/>
<organism evidence="7 8">
    <name type="scientific">Metarhizium guizhouense (strain ARSEF 977)</name>
    <dbReference type="NCBI Taxonomy" id="1276136"/>
    <lineage>
        <taxon>Eukaryota</taxon>
        <taxon>Fungi</taxon>
        <taxon>Dikarya</taxon>
        <taxon>Ascomycota</taxon>
        <taxon>Pezizomycotina</taxon>
        <taxon>Sordariomycetes</taxon>
        <taxon>Hypocreomycetidae</taxon>
        <taxon>Hypocreales</taxon>
        <taxon>Clavicipitaceae</taxon>
        <taxon>Metarhizium</taxon>
    </lineage>
</organism>
<dbReference type="OrthoDB" id="4933784at2759"/>
<evidence type="ECO:0000256" key="2">
    <source>
        <dbReference type="ARBA" id="ARBA00022729"/>
    </source>
</evidence>
<sequence>MLLSSLAPFLLLLDTGGTTPTHKRVYNVYYPLRVDVPQSRNVAPFPLPPPPLPLHPQAGAASTTQLKKRQPPPPPLQPPKDWKLPKPPKSQPFVEGPKSKDLWRGEIFRAPEDVRNAGGFDSHAKRIFEGKHPEYHDGMTTEGFKKGSSLHEHGVYQNPYSSYVPTSTSMEAAKNFAKKPGKTGYLYKIRSSPDMVDVSGSLGGSQYYKNAHELEIAGVYDIPWGQVEGWHKIKHNPTTGEYDIGEFVRNSEFAPVKGEGAYLSHHSLAGWPEGHVAWENEWWAPFKDKPVEGMLNEYLLKYRFNDDVEAFNKLRPGKWGRLPCSLSRKRGEGMDVCTLIRSQRPEGEATTKPSEENVPDGVKPGDVTLGEEDPNSAGSRGSGLLFRGQGYNTFLDKGGIPDVVILHGGKNKRNEPVGLAQELVNQTTTMKFNFTAPSANLTDVDTASYFTPPDPDAIMDEVLADLAKDEQNMTNPHIHARADNQLDCTGSLTAYYKLTESFDSYLKALDISGAATVSGWGQGASVSGHYLNQAELSKEGLTYVAIIDIKRQLHSPTGFEFNMEKYKAPTFSRDFGDRWIRGLYFGGKMIARLTFTKKGSVSKEDLKAHAEASLKFWGVTGDLSASVKKSMDEVSKHADVEISLFYQGDLGRVMGQSGSPEKVEATSVEGSFRQVKSWADQFIDNACRHRYEYQPLLDQYRNAEGFPEGQKILDYSTARMVSYKVLKELVRISEMTQQLTRISPDLRDKIEFAEIEMVELSKNWVDSTVEHPENAIQTGKELIKRFRADFYDKYNPSMRPDLYISGVEVAYGSQPARRVLEVKHESDEINKNFGGDFVWLVPIYTSRLEEACTYFTAIVGTEQDELQDLSKGAGGEYRYLKCVRTTSETKIRRLALYRGNQGFENFLLKSDHGFTGKTTNINEGRGTGSDSLYLLWSFR</sequence>
<keyword evidence="3" id="KW-0843">Virulence</keyword>
<feature type="chain" id="PRO_5002089110" evidence="6">
    <location>
        <begin position="18"/>
        <end position="939"/>
    </location>
</feature>
<dbReference type="EMBL" id="AZNH01000145">
    <property type="protein sequence ID" value="KID81450.1"/>
    <property type="molecule type" value="Genomic_DNA"/>
</dbReference>
<dbReference type="Gene3D" id="3.90.210.10">
    <property type="entry name" value="Heat-Labile Enterotoxin, subunit A"/>
    <property type="match status" value="1"/>
</dbReference>
<evidence type="ECO:0000256" key="4">
    <source>
        <dbReference type="ARBA" id="ARBA00023157"/>
    </source>
</evidence>
<keyword evidence="1" id="KW-0800">Toxin</keyword>
<evidence type="ECO:0000256" key="3">
    <source>
        <dbReference type="ARBA" id="ARBA00023026"/>
    </source>
</evidence>
<reference evidence="7 8" key="1">
    <citation type="journal article" date="2014" name="Proc. Natl. Acad. Sci. U.S.A.">
        <title>Trajectory and genomic determinants of fungal-pathogen speciation and host adaptation.</title>
        <authorList>
            <person name="Hu X."/>
            <person name="Xiao G."/>
            <person name="Zheng P."/>
            <person name="Shang Y."/>
            <person name="Su Y."/>
            <person name="Zhang X."/>
            <person name="Liu X."/>
            <person name="Zhan S."/>
            <person name="St Leger R.J."/>
            <person name="Wang C."/>
        </authorList>
    </citation>
    <scope>NUCLEOTIDE SEQUENCE [LARGE SCALE GENOMIC DNA]</scope>
    <source>
        <strain evidence="7 8">ARSEF 977</strain>
    </source>
</reference>
<keyword evidence="8" id="KW-1185">Reference proteome</keyword>
<proteinExistence type="predicted"/>
<dbReference type="SUPFAM" id="SSF56399">
    <property type="entry name" value="ADP-ribosylation"/>
    <property type="match status" value="1"/>
</dbReference>
<evidence type="ECO:0000313" key="7">
    <source>
        <dbReference type="EMBL" id="KID81450.1"/>
    </source>
</evidence>
<evidence type="ECO:0000256" key="6">
    <source>
        <dbReference type="SAM" id="SignalP"/>
    </source>
</evidence>
<feature type="region of interest" description="Disordered" evidence="5">
    <location>
        <begin position="342"/>
        <end position="382"/>
    </location>
</feature>
<feature type="compositionally biased region" description="Pro residues" evidence="5">
    <location>
        <begin position="45"/>
        <end position="54"/>
    </location>
</feature>
<protein>
    <submittedName>
        <fullName evidence="7">Heat-labile enterotoxin, A chain</fullName>
    </submittedName>
</protein>
<dbReference type="Proteomes" id="UP000031192">
    <property type="component" value="Unassembled WGS sequence"/>
</dbReference>
<keyword evidence="2 6" id="KW-0732">Signal</keyword>
<evidence type="ECO:0000313" key="8">
    <source>
        <dbReference type="Proteomes" id="UP000031192"/>
    </source>
</evidence>
<feature type="signal peptide" evidence="6">
    <location>
        <begin position="1"/>
        <end position="17"/>
    </location>
</feature>
<feature type="region of interest" description="Disordered" evidence="5">
    <location>
        <begin position="44"/>
        <end position="98"/>
    </location>
</feature>
<evidence type="ECO:0000256" key="1">
    <source>
        <dbReference type="ARBA" id="ARBA00022656"/>
    </source>
</evidence>
<comment type="caution">
    <text evidence="7">The sequence shown here is derived from an EMBL/GenBank/DDBJ whole genome shotgun (WGS) entry which is preliminary data.</text>
</comment>
<accession>A0A0B4G4E2</accession>
<name>A0A0B4G4E2_METGA</name>
<dbReference type="InterPro" id="IPR001144">
    <property type="entry name" value="Enterotoxin_A"/>
</dbReference>
<evidence type="ECO:0000256" key="5">
    <source>
        <dbReference type="SAM" id="MobiDB-lite"/>
    </source>
</evidence>
<dbReference type="GO" id="GO:0090729">
    <property type="term" value="F:toxin activity"/>
    <property type="evidence" value="ECO:0007669"/>
    <property type="project" value="UniProtKB-KW"/>
</dbReference>
<gene>
    <name evidence="7" type="ORF">MGU_11182</name>
</gene>